<name>A0A934S6Z1_9BACT</name>
<feature type="transmembrane region" description="Helical" evidence="2">
    <location>
        <begin position="62"/>
        <end position="82"/>
    </location>
</feature>
<keyword evidence="2" id="KW-0812">Transmembrane</keyword>
<dbReference type="Proteomes" id="UP000603141">
    <property type="component" value="Unassembled WGS sequence"/>
</dbReference>
<organism evidence="3 4">
    <name type="scientific">Luteolibacter pohnpeiensis</name>
    <dbReference type="NCBI Taxonomy" id="454153"/>
    <lineage>
        <taxon>Bacteria</taxon>
        <taxon>Pseudomonadati</taxon>
        <taxon>Verrucomicrobiota</taxon>
        <taxon>Verrucomicrobiia</taxon>
        <taxon>Verrucomicrobiales</taxon>
        <taxon>Verrucomicrobiaceae</taxon>
        <taxon>Luteolibacter</taxon>
    </lineage>
</organism>
<keyword evidence="4" id="KW-1185">Reference proteome</keyword>
<sequence>MEDLRSDSSLKSSPSSSAPNCRSLPYRGSYVWAMLWVSIHYAGIIASITCLIIYLIEPGMLVAKTLAVCLGFTAVTWAIAFFKRRAAFCPLCRGTPLINTGALVHDRAVRIWPFNQGVTAGLSILANQKFCCMYCGTSYDLLKSRPARKEMSEMDNL</sequence>
<evidence type="ECO:0000256" key="2">
    <source>
        <dbReference type="SAM" id="Phobius"/>
    </source>
</evidence>
<comment type="caution">
    <text evidence="3">The sequence shown here is derived from an EMBL/GenBank/DDBJ whole genome shotgun (WGS) entry which is preliminary data.</text>
</comment>
<gene>
    <name evidence="3" type="ORF">JIN85_11215</name>
</gene>
<keyword evidence="2" id="KW-1133">Transmembrane helix</keyword>
<proteinExistence type="predicted"/>
<keyword evidence="2" id="KW-0472">Membrane</keyword>
<feature type="region of interest" description="Disordered" evidence="1">
    <location>
        <begin position="1"/>
        <end position="20"/>
    </location>
</feature>
<protein>
    <submittedName>
        <fullName evidence="3">Uncharacterized protein</fullName>
    </submittedName>
</protein>
<feature type="transmembrane region" description="Helical" evidence="2">
    <location>
        <begin position="30"/>
        <end position="56"/>
    </location>
</feature>
<dbReference type="RefSeq" id="WP_200270664.1">
    <property type="nucleotide sequence ID" value="NZ_JAENIJ010000016.1"/>
</dbReference>
<dbReference type="AlphaFoldDB" id="A0A934S6Z1"/>
<evidence type="ECO:0000313" key="3">
    <source>
        <dbReference type="EMBL" id="MBK1882988.1"/>
    </source>
</evidence>
<evidence type="ECO:0000313" key="4">
    <source>
        <dbReference type="Proteomes" id="UP000603141"/>
    </source>
</evidence>
<reference evidence="3" key="1">
    <citation type="submission" date="2021-01" db="EMBL/GenBank/DDBJ databases">
        <title>Modified the classification status of verrucomicrobia.</title>
        <authorList>
            <person name="Feng X."/>
        </authorList>
    </citation>
    <scope>NUCLEOTIDE SEQUENCE</scope>
    <source>
        <strain evidence="3">KCTC 22041</strain>
    </source>
</reference>
<dbReference type="EMBL" id="JAENIJ010000016">
    <property type="protein sequence ID" value="MBK1882988.1"/>
    <property type="molecule type" value="Genomic_DNA"/>
</dbReference>
<evidence type="ECO:0000256" key="1">
    <source>
        <dbReference type="SAM" id="MobiDB-lite"/>
    </source>
</evidence>
<accession>A0A934S6Z1</accession>